<evidence type="ECO:0000313" key="2">
    <source>
        <dbReference type="Proteomes" id="UP001225134"/>
    </source>
</evidence>
<sequence length="369" mass="42982">MIVDFKNGIDFKTIEKRSLAIDIVDTPHKYGLGGLHGALSGYINETTPMLIADVNSYYPSMMIVYDFLSRNCENKKDFKNLYTERFRLKKMLDTKEYIFKILLNSAYGASKSYYNSLYDPMQANNICINGQIMLTDLIIRLQNYTKLIQSNTDGILFDYKDIDVITDILHEWENNYNLKLGIDKVKAIYQRDVNNYIIVKEDGKVKCKGMFKNYKGNDFQRNSLSVIPIALKNYYVDKIPIEKTVNDLLEHNNLLPFQLIAKKSSKYDALAYHDLYSDEMVVLEHKVYRVFAGINQNIGKLYKMADGSFDKYANSPNHIYINNNEIDKIDKNLIDKSFYINLCKSYLIENMNRKVKITNKKTGDIEWLI</sequence>
<dbReference type="InterPro" id="IPR043502">
    <property type="entry name" value="DNA/RNA_pol_sf"/>
</dbReference>
<evidence type="ECO:0000313" key="1">
    <source>
        <dbReference type="EMBL" id="MDK9580808.1"/>
    </source>
</evidence>
<dbReference type="SUPFAM" id="SSF56672">
    <property type="entry name" value="DNA/RNA polymerases"/>
    <property type="match status" value="1"/>
</dbReference>
<accession>A0ABT7HJV5</accession>
<dbReference type="RefSeq" id="WP_285153058.1">
    <property type="nucleotide sequence ID" value="NZ_JASSPP010000007.1"/>
</dbReference>
<dbReference type="Gene3D" id="3.90.1600.10">
    <property type="entry name" value="Palm domain of DNA polymerase"/>
    <property type="match status" value="1"/>
</dbReference>
<protein>
    <submittedName>
        <fullName evidence="1">DNA polymerase domain-containing protein</fullName>
    </submittedName>
</protein>
<comment type="caution">
    <text evidence="1">The sequence shown here is derived from an EMBL/GenBank/DDBJ whole genome shotgun (WGS) entry which is preliminary data.</text>
</comment>
<keyword evidence="2" id="KW-1185">Reference proteome</keyword>
<reference evidence="1 2" key="1">
    <citation type="submission" date="2023-06" db="EMBL/GenBank/DDBJ databases">
        <title>Antibody response to the Sneathia vaginalis cytopathogenic toxin A during pregnancy.</title>
        <authorList>
            <person name="Mccoy Z.T."/>
            <person name="Serrano M.G."/>
            <person name="Spaine K."/>
            <person name="Edwards D.J."/>
            <person name="Buck G.A."/>
            <person name="Jefferson K."/>
        </authorList>
    </citation>
    <scope>NUCLEOTIDE SEQUENCE [LARGE SCALE GENOMIC DNA]</scope>
    <source>
        <strain evidence="1 2">CCUG 42621</strain>
    </source>
</reference>
<proteinExistence type="predicted"/>
<dbReference type="InterPro" id="IPR023211">
    <property type="entry name" value="DNA_pol_palm_dom_sf"/>
</dbReference>
<dbReference type="EMBL" id="JASSPP010000007">
    <property type="protein sequence ID" value="MDK9580808.1"/>
    <property type="molecule type" value="Genomic_DNA"/>
</dbReference>
<gene>
    <name evidence="1" type="ORF">QQA45_04670</name>
</gene>
<dbReference type="Proteomes" id="UP001225134">
    <property type="component" value="Unassembled WGS sequence"/>
</dbReference>
<name>A0ABT7HJV5_9FUSO</name>
<organism evidence="1 2">
    <name type="scientific">Sneathia sanguinegens</name>
    <dbReference type="NCBI Taxonomy" id="40543"/>
    <lineage>
        <taxon>Bacteria</taxon>
        <taxon>Fusobacteriati</taxon>
        <taxon>Fusobacteriota</taxon>
        <taxon>Fusobacteriia</taxon>
        <taxon>Fusobacteriales</taxon>
        <taxon>Leptotrichiaceae</taxon>
        <taxon>Sneathia</taxon>
    </lineage>
</organism>